<dbReference type="OrthoDB" id="5545479at2759"/>
<dbReference type="GeneID" id="28721878"/>
<dbReference type="RefSeq" id="XP_017985716.1">
    <property type="nucleotide sequence ID" value="XM_018130188.1"/>
</dbReference>
<evidence type="ECO:0000313" key="2">
    <source>
        <dbReference type="Proteomes" id="UP000243052"/>
    </source>
</evidence>
<organism evidence="1 2">
    <name type="scientific">Eremothecium sinecaudum</name>
    <dbReference type="NCBI Taxonomy" id="45286"/>
    <lineage>
        <taxon>Eukaryota</taxon>
        <taxon>Fungi</taxon>
        <taxon>Dikarya</taxon>
        <taxon>Ascomycota</taxon>
        <taxon>Saccharomycotina</taxon>
        <taxon>Saccharomycetes</taxon>
        <taxon>Saccharomycetales</taxon>
        <taxon>Saccharomycetaceae</taxon>
        <taxon>Eremothecium</taxon>
    </lineage>
</organism>
<dbReference type="PANTHER" id="PTHR28139">
    <property type="entry name" value="UPF0768 PROTEIN YBL029C-A"/>
    <property type="match status" value="1"/>
</dbReference>
<accession>A0A120K0V4</accession>
<dbReference type="EMBL" id="CP014242">
    <property type="protein sequence ID" value="AMD18720.1"/>
    <property type="molecule type" value="Genomic_DNA"/>
</dbReference>
<reference evidence="1 2" key="1">
    <citation type="submission" date="2016-01" db="EMBL/GenBank/DDBJ databases">
        <title>Genome sequence of the yeast Holleya sinecauda.</title>
        <authorList>
            <person name="Dietrich F.S."/>
        </authorList>
    </citation>
    <scope>NUCLEOTIDE SEQUENCE [LARGE SCALE GENOMIC DNA]</scope>
    <source>
        <strain evidence="1 2">ATCC 58844</strain>
    </source>
</reference>
<dbReference type="Proteomes" id="UP000243052">
    <property type="component" value="Chromosome ii"/>
</dbReference>
<dbReference type="PANTHER" id="PTHR28139:SF1">
    <property type="entry name" value="UPF0768 PROTEIN YBL029C-A"/>
    <property type="match status" value="1"/>
</dbReference>
<dbReference type="STRING" id="45286.A0A120K0V4"/>
<name>A0A120K0V4_9SACH</name>
<protein>
    <submittedName>
        <fullName evidence="1">HBL182Wp</fullName>
    </submittedName>
</protein>
<dbReference type="AlphaFoldDB" id="A0A120K0V4"/>
<proteinExistence type="predicted"/>
<gene>
    <name evidence="1" type="ORF">AW171_hschr2236</name>
</gene>
<evidence type="ECO:0000313" key="1">
    <source>
        <dbReference type="EMBL" id="AMD18720.1"/>
    </source>
</evidence>
<sequence length="100" mass="11617">MFICLPLFIGKREWVKPYAGNEAGRYNELYCPSCRSYSVYPVKKREFVTVLFVPIIPLYWGNQLCCRVCRWNQDFDSQQQLDKVLMEQKNIREGAAAAGG</sequence>
<keyword evidence="2" id="KW-1185">Reference proteome</keyword>